<dbReference type="AlphaFoldDB" id="A0A8S1Y6T8"/>
<reference evidence="1" key="1">
    <citation type="submission" date="2021-01" db="EMBL/GenBank/DDBJ databases">
        <authorList>
            <consortium name="Genoscope - CEA"/>
            <person name="William W."/>
        </authorList>
    </citation>
    <scope>NUCLEOTIDE SEQUENCE</scope>
</reference>
<organism evidence="1 2">
    <name type="scientific">Paramecium octaurelia</name>
    <dbReference type="NCBI Taxonomy" id="43137"/>
    <lineage>
        <taxon>Eukaryota</taxon>
        <taxon>Sar</taxon>
        <taxon>Alveolata</taxon>
        <taxon>Ciliophora</taxon>
        <taxon>Intramacronucleata</taxon>
        <taxon>Oligohymenophorea</taxon>
        <taxon>Peniculida</taxon>
        <taxon>Parameciidae</taxon>
        <taxon>Paramecium</taxon>
    </lineage>
</organism>
<sequence>MRRPLQIIIQTKGSLIFINIINREINLTTIDVAFLFAMQTCGFLKIKSKSEQNFGQRIVLLLFFQFMFQNAHQIVNLQPLYACGFISIQSSEEEIDIGSCRRCNNTYKIWLI</sequence>
<proteinExistence type="predicted"/>
<gene>
    <name evidence="1" type="ORF">POCTA_138.1.T1450086</name>
</gene>
<evidence type="ECO:0000313" key="2">
    <source>
        <dbReference type="Proteomes" id="UP000683925"/>
    </source>
</evidence>
<accession>A0A8S1Y6T8</accession>
<comment type="caution">
    <text evidence="1">The sequence shown here is derived from an EMBL/GenBank/DDBJ whole genome shotgun (WGS) entry which is preliminary data.</text>
</comment>
<dbReference type="EMBL" id="CAJJDP010000147">
    <property type="protein sequence ID" value="CAD8208818.1"/>
    <property type="molecule type" value="Genomic_DNA"/>
</dbReference>
<name>A0A8S1Y6T8_PAROT</name>
<keyword evidence="2" id="KW-1185">Reference proteome</keyword>
<protein>
    <submittedName>
        <fullName evidence="1">Uncharacterized protein</fullName>
    </submittedName>
</protein>
<dbReference type="Proteomes" id="UP000683925">
    <property type="component" value="Unassembled WGS sequence"/>
</dbReference>
<evidence type="ECO:0000313" key="1">
    <source>
        <dbReference type="EMBL" id="CAD8208818.1"/>
    </source>
</evidence>